<dbReference type="EMBL" id="CP041186">
    <property type="protein sequence ID" value="QDG54679.1"/>
    <property type="molecule type" value="Genomic_DNA"/>
</dbReference>
<organism evidence="1 2">
    <name type="scientific">Persicimonas caeni</name>
    <dbReference type="NCBI Taxonomy" id="2292766"/>
    <lineage>
        <taxon>Bacteria</taxon>
        <taxon>Deltaproteobacteria</taxon>
        <taxon>Bradymonadales</taxon>
        <taxon>Bradymonadaceae</taxon>
        <taxon>Persicimonas</taxon>
    </lineage>
</organism>
<keyword evidence="2" id="KW-1185">Reference proteome</keyword>
<dbReference type="RefSeq" id="WP_141201123.1">
    <property type="nucleotide sequence ID" value="NZ_CP041186.1"/>
</dbReference>
<reference evidence="1 2" key="1">
    <citation type="submission" date="2019-06" db="EMBL/GenBank/DDBJ databases">
        <title>Persicimonas caeni gen. nov., sp. nov., a predatory bacterium isolated from solar saltern.</title>
        <authorList>
            <person name="Wang S."/>
        </authorList>
    </citation>
    <scope>NUCLEOTIDE SEQUENCE [LARGE SCALE GENOMIC DNA]</scope>
    <source>
        <strain evidence="1 2">YN101</strain>
    </source>
</reference>
<evidence type="ECO:0000313" key="1">
    <source>
        <dbReference type="EMBL" id="QDG54679.1"/>
    </source>
</evidence>
<dbReference type="OrthoDB" id="5497395at2"/>
<sequence length="305" mass="33262">MSDDSKDNGFLIRVQQAVRSGQQRVGDARSGLVERVKETLGQRVAPAVEAGARKALLKLAEPENAQKLQETLATFAGFAMRSGFESDPKARLLFDFVDGLEQDHSREAVMKIVVEHAVVYEQDLLTTLLATVQSGESAAGRVDPLGQFRERASSKLLALLCALASLEGDEPPPQGQDAQVAYFESAPIDERYKPLARMAIGDEQALAEAADSKEDAAAKRPRANSKGVVKRTLERLRRDETTALARFIPSLSDPATQFLTTTYLFFVQSYVVRAMIEGLPDVLGAVRDLEQEAASESPDVIDVDE</sequence>
<accession>A0A5B8YDI5</accession>
<dbReference type="Proteomes" id="UP000315995">
    <property type="component" value="Chromosome"/>
</dbReference>
<gene>
    <name evidence="1" type="ORF">FIV42_29230</name>
</gene>
<proteinExistence type="predicted"/>
<protein>
    <submittedName>
        <fullName evidence="1">Uncharacterized protein</fullName>
    </submittedName>
</protein>
<evidence type="ECO:0000313" key="2">
    <source>
        <dbReference type="Proteomes" id="UP000315995"/>
    </source>
</evidence>
<name>A0A4Y6Q2H6_PERCE</name>
<dbReference type="AlphaFoldDB" id="A0A4Y6Q2H6"/>
<accession>A0A4Y6Q2H6</accession>